<dbReference type="Pfam" id="PF00296">
    <property type="entry name" value="Bac_luciferase"/>
    <property type="match status" value="1"/>
</dbReference>
<keyword evidence="3" id="KW-0560">Oxidoreductase</keyword>
<evidence type="ECO:0000259" key="5">
    <source>
        <dbReference type="Pfam" id="PF00296"/>
    </source>
</evidence>
<sequence length="250" mass="26261">MEFGIACDITAAGPGLLGELEAAAEAAERSGFASWWASGDREQAASGGHDAVLALQCVARATSGLGIRLSGDVLAARSPAVRAKQVATLDWFSGGRLEYGLDLGGDQDAEQRTAVAHLAAMRALWSQPRATYEGERVVFRGAIALPRPAGGGVKVHVRHGDRTVLRLLAGHADGWLGWLVPAGALRAALAGLAEALGEAGRERVRRTWLVPSHEFAQAREMLAADPTLDVDELVAVFAALPTPEHVRALI</sequence>
<evidence type="ECO:0000256" key="3">
    <source>
        <dbReference type="ARBA" id="ARBA00023002"/>
    </source>
</evidence>
<protein>
    <recommendedName>
        <fullName evidence="5">Luciferase-like domain-containing protein</fullName>
    </recommendedName>
</protein>
<proteinExistence type="predicted"/>
<keyword evidence="2" id="KW-0288">FMN</keyword>
<organism evidence="6 7">
    <name type="scientific">Acrocarpospora pleiomorpha</name>
    <dbReference type="NCBI Taxonomy" id="90975"/>
    <lineage>
        <taxon>Bacteria</taxon>
        <taxon>Bacillati</taxon>
        <taxon>Actinomycetota</taxon>
        <taxon>Actinomycetes</taxon>
        <taxon>Streptosporangiales</taxon>
        <taxon>Streptosporangiaceae</taxon>
        <taxon>Acrocarpospora</taxon>
    </lineage>
</organism>
<keyword evidence="1" id="KW-0285">Flavoprotein</keyword>
<dbReference type="SUPFAM" id="SSF51679">
    <property type="entry name" value="Bacterial luciferase-like"/>
    <property type="match status" value="1"/>
</dbReference>
<dbReference type="EMBL" id="BLAF01000027">
    <property type="protein sequence ID" value="GES22020.1"/>
    <property type="molecule type" value="Genomic_DNA"/>
</dbReference>
<accession>A0A5M3XM37</accession>
<dbReference type="Gene3D" id="3.20.20.30">
    <property type="entry name" value="Luciferase-like domain"/>
    <property type="match status" value="1"/>
</dbReference>
<dbReference type="GO" id="GO:0008726">
    <property type="term" value="F:alkanesulfonate monooxygenase activity"/>
    <property type="evidence" value="ECO:0007669"/>
    <property type="project" value="TreeGrafter"/>
</dbReference>
<keyword evidence="7" id="KW-1185">Reference proteome</keyword>
<comment type="caution">
    <text evidence="6">The sequence shown here is derived from an EMBL/GenBank/DDBJ whole genome shotgun (WGS) entry which is preliminary data.</text>
</comment>
<reference evidence="6 7" key="1">
    <citation type="submission" date="2019-10" db="EMBL/GenBank/DDBJ databases">
        <title>Whole genome shotgun sequence of Acrocarpospora pleiomorpha NBRC 16267.</title>
        <authorList>
            <person name="Ichikawa N."/>
            <person name="Kimura A."/>
            <person name="Kitahashi Y."/>
            <person name="Komaki H."/>
            <person name="Oguchi A."/>
        </authorList>
    </citation>
    <scope>NUCLEOTIDE SEQUENCE [LARGE SCALE GENOMIC DNA]</scope>
    <source>
        <strain evidence="6 7">NBRC 16267</strain>
    </source>
</reference>
<dbReference type="InterPro" id="IPR050172">
    <property type="entry name" value="SsuD_RutA_monooxygenase"/>
</dbReference>
<dbReference type="AlphaFoldDB" id="A0A5M3XM37"/>
<keyword evidence="4" id="KW-0503">Monooxygenase</keyword>
<gene>
    <name evidence="6" type="ORF">Aple_049170</name>
</gene>
<name>A0A5M3XM37_9ACTN</name>
<dbReference type="PANTHER" id="PTHR42847:SF4">
    <property type="entry name" value="ALKANESULFONATE MONOOXYGENASE-RELATED"/>
    <property type="match status" value="1"/>
</dbReference>
<dbReference type="InterPro" id="IPR036661">
    <property type="entry name" value="Luciferase-like_sf"/>
</dbReference>
<evidence type="ECO:0000256" key="4">
    <source>
        <dbReference type="ARBA" id="ARBA00023033"/>
    </source>
</evidence>
<dbReference type="Proteomes" id="UP000377595">
    <property type="component" value="Unassembled WGS sequence"/>
</dbReference>
<evidence type="ECO:0000256" key="2">
    <source>
        <dbReference type="ARBA" id="ARBA00022643"/>
    </source>
</evidence>
<evidence type="ECO:0000313" key="7">
    <source>
        <dbReference type="Proteomes" id="UP000377595"/>
    </source>
</evidence>
<feature type="domain" description="Luciferase-like" evidence="5">
    <location>
        <begin position="1"/>
        <end position="203"/>
    </location>
</feature>
<dbReference type="InterPro" id="IPR011251">
    <property type="entry name" value="Luciferase-like_dom"/>
</dbReference>
<dbReference type="GO" id="GO:0046306">
    <property type="term" value="P:alkanesulfonate catabolic process"/>
    <property type="evidence" value="ECO:0007669"/>
    <property type="project" value="TreeGrafter"/>
</dbReference>
<dbReference type="PANTHER" id="PTHR42847">
    <property type="entry name" value="ALKANESULFONATE MONOOXYGENASE"/>
    <property type="match status" value="1"/>
</dbReference>
<evidence type="ECO:0000313" key="6">
    <source>
        <dbReference type="EMBL" id="GES22020.1"/>
    </source>
</evidence>
<evidence type="ECO:0000256" key="1">
    <source>
        <dbReference type="ARBA" id="ARBA00022630"/>
    </source>
</evidence>
<dbReference type="RefSeq" id="WP_170321639.1">
    <property type="nucleotide sequence ID" value="NZ_BAAAHM010000030.1"/>
</dbReference>